<protein>
    <submittedName>
        <fullName evidence="1">Uncharacterized protein</fullName>
    </submittedName>
</protein>
<dbReference type="Proteomes" id="UP000215335">
    <property type="component" value="Unassembled WGS sequence"/>
</dbReference>
<organism evidence="1 2">
    <name type="scientific">Trichomalopsis sarcophagae</name>
    <dbReference type="NCBI Taxonomy" id="543379"/>
    <lineage>
        <taxon>Eukaryota</taxon>
        <taxon>Metazoa</taxon>
        <taxon>Ecdysozoa</taxon>
        <taxon>Arthropoda</taxon>
        <taxon>Hexapoda</taxon>
        <taxon>Insecta</taxon>
        <taxon>Pterygota</taxon>
        <taxon>Neoptera</taxon>
        <taxon>Endopterygota</taxon>
        <taxon>Hymenoptera</taxon>
        <taxon>Apocrita</taxon>
        <taxon>Proctotrupomorpha</taxon>
        <taxon>Chalcidoidea</taxon>
        <taxon>Pteromalidae</taxon>
        <taxon>Pteromalinae</taxon>
        <taxon>Trichomalopsis</taxon>
    </lineage>
</organism>
<dbReference type="EMBL" id="NNAY01003104">
    <property type="protein sequence ID" value="OXU19970.1"/>
    <property type="molecule type" value="Genomic_DNA"/>
</dbReference>
<name>A0A232ENP3_9HYME</name>
<keyword evidence="2" id="KW-1185">Reference proteome</keyword>
<proteinExistence type="predicted"/>
<reference evidence="1 2" key="1">
    <citation type="journal article" date="2017" name="Curr. Biol.">
        <title>The Evolution of Venom by Co-option of Single-Copy Genes.</title>
        <authorList>
            <person name="Martinson E.O."/>
            <person name="Mrinalini"/>
            <person name="Kelkar Y.D."/>
            <person name="Chang C.H."/>
            <person name="Werren J.H."/>
        </authorList>
    </citation>
    <scope>NUCLEOTIDE SEQUENCE [LARGE SCALE GENOMIC DNA]</scope>
    <source>
        <strain evidence="1 2">Alberta</strain>
        <tissue evidence="1">Whole body</tissue>
    </source>
</reference>
<accession>A0A232ENP3</accession>
<dbReference type="AlphaFoldDB" id="A0A232ENP3"/>
<evidence type="ECO:0000313" key="1">
    <source>
        <dbReference type="EMBL" id="OXU19970.1"/>
    </source>
</evidence>
<comment type="caution">
    <text evidence="1">The sequence shown here is derived from an EMBL/GenBank/DDBJ whole genome shotgun (WGS) entry which is preliminary data.</text>
</comment>
<sequence>MKKFIIMKTLTLLCLVVIGAFIYCTSVVQARRPDPKFFHAYEVLSSDSNIILTLLQIVRGKRVSRLAATKAIPMDIASVFEQLSAPEISFVTKIY</sequence>
<gene>
    <name evidence="1" type="ORF">TSAR_012870</name>
</gene>
<evidence type="ECO:0000313" key="2">
    <source>
        <dbReference type="Proteomes" id="UP000215335"/>
    </source>
</evidence>